<evidence type="ECO:0000313" key="3">
    <source>
        <dbReference type="EMBL" id="KAF2242040.1"/>
    </source>
</evidence>
<feature type="domain" description="BTB" evidence="2">
    <location>
        <begin position="19"/>
        <end position="94"/>
    </location>
</feature>
<evidence type="ECO:0000313" key="4">
    <source>
        <dbReference type="Proteomes" id="UP000800094"/>
    </source>
</evidence>
<dbReference type="PROSITE" id="PS50097">
    <property type="entry name" value="BTB"/>
    <property type="match status" value="1"/>
</dbReference>
<dbReference type="Gene3D" id="3.30.710.10">
    <property type="entry name" value="Potassium Channel Kv1.1, Chain A"/>
    <property type="match status" value="1"/>
</dbReference>
<gene>
    <name evidence="3" type="ORF">BU26DRAFT_468013</name>
</gene>
<dbReference type="AlphaFoldDB" id="A0A6A6HXE1"/>
<dbReference type="RefSeq" id="XP_033677044.1">
    <property type="nucleotide sequence ID" value="XM_033825275.1"/>
</dbReference>
<protein>
    <recommendedName>
        <fullName evidence="2">BTB domain-containing protein</fullName>
    </recommendedName>
</protein>
<reference evidence="3" key="1">
    <citation type="journal article" date="2020" name="Stud. Mycol.">
        <title>101 Dothideomycetes genomes: a test case for predicting lifestyles and emergence of pathogens.</title>
        <authorList>
            <person name="Haridas S."/>
            <person name="Albert R."/>
            <person name="Binder M."/>
            <person name="Bloem J."/>
            <person name="Labutti K."/>
            <person name="Salamov A."/>
            <person name="Andreopoulos B."/>
            <person name="Baker S."/>
            <person name="Barry K."/>
            <person name="Bills G."/>
            <person name="Bluhm B."/>
            <person name="Cannon C."/>
            <person name="Castanera R."/>
            <person name="Culley D."/>
            <person name="Daum C."/>
            <person name="Ezra D."/>
            <person name="Gonzalez J."/>
            <person name="Henrissat B."/>
            <person name="Kuo A."/>
            <person name="Liang C."/>
            <person name="Lipzen A."/>
            <person name="Lutzoni F."/>
            <person name="Magnuson J."/>
            <person name="Mondo S."/>
            <person name="Nolan M."/>
            <person name="Ohm R."/>
            <person name="Pangilinan J."/>
            <person name="Park H.-J."/>
            <person name="Ramirez L."/>
            <person name="Alfaro M."/>
            <person name="Sun H."/>
            <person name="Tritt A."/>
            <person name="Yoshinaga Y."/>
            <person name="Zwiers L.-H."/>
            <person name="Turgeon B."/>
            <person name="Goodwin S."/>
            <person name="Spatafora J."/>
            <person name="Crous P."/>
            <person name="Grigoriev I."/>
        </authorList>
    </citation>
    <scope>NUCLEOTIDE SEQUENCE</scope>
    <source>
        <strain evidence="3">CBS 122368</strain>
    </source>
</reference>
<dbReference type="EMBL" id="ML987209">
    <property type="protein sequence ID" value="KAF2242040.1"/>
    <property type="molecule type" value="Genomic_DNA"/>
</dbReference>
<dbReference type="GeneID" id="54578605"/>
<dbReference type="InterPro" id="IPR011333">
    <property type="entry name" value="SKP1/BTB/POZ_sf"/>
</dbReference>
<feature type="compositionally biased region" description="Basic and acidic residues" evidence="1">
    <location>
        <begin position="233"/>
        <end position="245"/>
    </location>
</feature>
<dbReference type="OrthoDB" id="1022638at2759"/>
<dbReference type="SUPFAM" id="SSF54695">
    <property type="entry name" value="POZ domain"/>
    <property type="match status" value="1"/>
</dbReference>
<dbReference type="PANTHER" id="PTHR47843:SF2">
    <property type="entry name" value="BTB DOMAIN-CONTAINING PROTEIN"/>
    <property type="match status" value="1"/>
</dbReference>
<name>A0A6A6HXE1_9PLEO</name>
<evidence type="ECO:0000259" key="2">
    <source>
        <dbReference type="PROSITE" id="PS50097"/>
    </source>
</evidence>
<dbReference type="Pfam" id="PF00651">
    <property type="entry name" value="BTB"/>
    <property type="match status" value="1"/>
</dbReference>
<evidence type="ECO:0000256" key="1">
    <source>
        <dbReference type="SAM" id="MobiDB-lite"/>
    </source>
</evidence>
<sequence>MACEKNVLVPKEEAHSYLPDPMIKIHVSEGDGCKTFNVHKTLLTSRSRFFANALTDGTSWREAEDGAVRLPEDDPSIFTLYLEILYHNRIPVRESEAKADQAECQKDIKALQQAAFDSTLNQYETLGKLYVLCDMLQDDRASNLVISAFVEISSTLNPYTKKNHHPGRDPVGIVYRNTPASDPLRKYLTELYVFHAEEHWFSTMSANDYPAEFLFDVMAGMARARSKPSAASRLRDASNYHRKIEGEEDNAGKDTLSNSA</sequence>
<organism evidence="3 4">
    <name type="scientific">Trematosphaeria pertusa</name>
    <dbReference type="NCBI Taxonomy" id="390896"/>
    <lineage>
        <taxon>Eukaryota</taxon>
        <taxon>Fungi</taxon>
        <taxon>Dikarya</taxon>
        <taxon>Ascomycota</taxon>
        <taxon>Pezizomycotina</taxon>
        <taxon>Dothideomycetes</taxon>
        <taxon>Pleosporomycetidae</taxon>
        <taxon>Pleosporales</taxon>
        <taxon>Massarineae</taxon>
        <taxon>Trematosphaeriaceae</taxon>
        <taxon>Trematosphaeria</taxon>
    </lineage>
</organism>
<keyword evidence="4" id="KW-1185">Reference proteome</keyword>
<dbReference type="SMART" id="SM00225">
    <property type="entry name" value="BTB"/>
    <property type="match status" value="1"/>
</dbReference>
<dbReference type="Proteomes" id="UP000800094">
    <property type="component" value="Unassembled WGS sequence"/>
</dbReference>
<dbReference type="InterPro" id="IPR000210">
    <property type="entry name" value="BTB/POZ_dom"/>
</dbReference>
<proteinExistence type="predicted"/>
<dbReference type="PANTHER" id="PTHR47843">
    <property type="entry name" value="BTB DOMAIN-CONTAINING PROTEIN-RELATED"/>
    <property type="match status" value="1"/>
</dbReference>
<accession>A0A6A6HXE1</accession>
<feature type="region of interest" description="Disordered" evidence="1">
    <location>
        <begin position="228"/>
        <end position="260"/>
    </location>
</feature>
<dbReference type="CDD" id="cd18186">
    <property type="entry name" value="BTB_POZ_ZBTB_KLHL-like"/>
    <property type="match status" value="1"/>
</dbReference>